<reference evidence="3 4" key="1">
    <citation type="submission" date="2015-01" db="EMBL/GenBank/DDBJ databases">
        <title>The Genome Sequence of Exophiala spinifera CBS89968.</title>
        <authorList>
            <consortium name="The Broad Institute Genomics Platform"/>
            <person name="Cuomo C."/>
            <person name="de Hoog S."/>
            <person name="Gorbushina A."/>
            <person name="Stielow B."/>
            <person name="Teixiera M."/>
            <person name="Abouelleil A."/>
            <person name="Chapman S.B."/>
            <person name="Priest M."/>
            <person name="Young S.K."/>
            <person name="Wortman J."/>
            <person name="Nusbaum C."/>
            <person name="Birren B."/>
        </authorList>
    </citation>
    <scope>NUCLEOTIDE SEQUENCE [LARGE SCALE GENOMIC DNA]</scope>
    <source>
        <strain evidence="3 4">CBS 89968</strain>
    </source>
</reference>
<dbReference type="VEuPathDB" id="FungiDB:PV08_04754"/>
<evidence type="ECO:0000256" key="1">
    <source>
        <dbReference type="SAM" id="MobiDB-lite"/>
    </source>
</evidence>
<proteinExistence type="predicted"/>
<dbReference type="EMBL" id="KN847494">
    <property type="protein sequence ID" value="KIW17560.1"/>
    <property type="molecule type" value="Genomic_DNA"/>
</dbReference>
<keyword evidence="4" id="KW-1185">Reference proteome</keyword>
<name>A0A0D2BG39_9EURO</name>
<feature type="region of interest" description="Disordered" evidence="1">
    <location>
        <begin position="273"/>
        <end position="305"/>
    </location>
</feature>
<evidence type="ECO:0000313" key="4">
    <source>
        <dbReference type="Proteomes" id="UP000053328"/>
    </source>
</evidence>
<protein>
    <recommendedName>
        <fullName evidence="2">AB hydrolase-1 domain-containing protein</fullName>
    </recommendedName>
</protein>
<organism evidence="3 4">
    <name type="scientific">Exophiala spinifera</name>
    <dbReference type="NCBI Taxonomy" id="91928"/>
    <lineage>
        <taxon>Eukaryota</taxon>
        <taxon>Fungi</taxon>
        <taxon>Dikarya</taxon>
        <taxon>Ascomycota</taxon>
        <taxon>Pezizomycotina</taxon>
        <taxon>Eurotiomycetes</taxon>
        <taxon>Chaetothyriomycetidae</taxon>
        <taxon>Chaetothyriales</taxon>
        <taxon>Herpotrichiellaceae</taxon>
        <taxon>Exophiala</taxon>
    </lineage>
</organism>
<dbReference type="SUPFAM" id="SSF53474">
    <property type="entry name" value="alpha/beta-Hydrolases"/>
    <property type="match status" value="1"/>
</dbReference>
<dbReference type="GeneID" id="27331837"/>
<dbReference type="Gene3D" id="3.40.50.1820">
    <property type="entry name" value="alpha/beta hydrolase"/>
    <property type="match status" value="1"/>
</dbReference>
<sequence length="372" mass="39754">MQIFKVSPTISINYTIHKYGPGSNYSTATTPPEELGIWVILIGGLGDTEVTWEAQITAFINAGYSVLTFDNRGVGGSSRPASTAHDDVQWTAADMASDLRALVKHLDLPRYHVMGISMGGMIAQAYALKYARLPADGSATTRTGDVVEGGGAGAGAGAGAGLDRDEANLVRKDELISLTLTCTYAAPGPFCTRMFSLWRDMATRMSVADASREVLLWCFTPEWFADPTQQDLVRAMDEVTADADRDMGLAAYLAQLNVITKFDSRAVVGRLGRGRGGGGGATAGAAGATTTTEKEAGNPPSSSNANPMSVFVLVGERDCLIPHCQSRELCDLVDGAEWVVTKGAHTCNFESPDEFNENALRCFKIAEERFWS</sequence>
<dbReference type="PANTHER" id="PTHR43433:SF5">
    <property type="entry name" value="AB HYDROLASE-1 DOMAIN-CONTAINING PROTEIN"/>
    <property type="match status" value="1"/>
</dbReference>
<dbReference type="InterPro" id="IPR029058">
    <property type="entry name" value="AB_hydrolase_fold"/>
</dbReference>
<dbReference type="InterPro" id="IPR050471">
    <property type="entry name" value="AB_hydrolase"/>
</dbReference>
<dbReference type="AlphaFoldDB" id="A0A0D2BG39"/>
<dbReference type="OrthoDB" id="294702at2759"/>
<evidence type="ECO:0000313" key="3">
    <source>
        <dbReference type="EMBL" id="KIW17560.1"/>
    </source>
</evidence>
<feature type="domain" description="AB hydrolase-1" evidence="2">
    <location>
        <begin position="38"/>
        <end position="130"/>
    </location>
</feature>
<dbReference type="STRING" id="91928.A0A0D2BG39"/>
<dbReference type="InterPro" id="IPR000073">
    <property type="entry name" value="AB_hydrolase_1"/>
</dbReference>
<dbReference type="PANTHER" id="PTHR43433">
    <property type="entry name" value="HYDROLASE, ALPHA/BETA FOLD FAMILY PROTEIN"/>
    <property type="match status" value="1"/>
</dbReference>
<dbReference type="HOGENOM" id="CLU_020336_50_1_1"/>
<dbReference type="Pfam" id="PF00561">
    <property type="entry name" value="Abhydrolase_1"/>
    <property type="match status" value="1"/>
</dbReference>
<gene>
    <name evidence="3" type="ORF">PV08_04754</name>
</gene>
<evidence type="ECO:0000259" key="2">
    <source>
        <dbReference type="Pfam" id="PF00561"/>
    </source>
</evidence>
<accession>A0A0D2BG39</accession>
<dbReference type="Proteomes" id="UP000053328">
    <property type="component" value="Unassembled WGS sequence"/>
</dbReference>
<dbReference type="RefSeq" id="XP_016237776.1">
    <property type="nucleotide sequence ID" value="XM_016379099.1"/>
</dbReference>